<proteinExistence type="predicted"/>
<dbReference type="Proteomes" id="UP000006753">
    <property type="component" value="Unassembled WGS sequence"/>
</dbReference>
<dbReference type="InParanoid" id="K1WVW4"/>
<dbReference type="GeneID" id="18756848"/>
<dbReference type="KEGG" id="mbe:MBM_00913"/>
<organism evidence="2 3">
    <name type="scientific">Marssonina brunnea f. sp. multigermtubi (strain MB_m1)</name>
    <name type="common">Marssonina leaf spot fungus</name>
    <dbReference type="NCBI Taxonomy" id="1072389"/>
    <lineage>
        <taxon>Eukaryota</taxon>
        <taxon>Fungi</taxon>
        <taxon>Dikarya</taxon>
        <taxon>Ascomycota</taxon>
        <taxon>Pezizomycotina</taxon>
        <taxon>Leotiomycetes</taxon>
        <taxon>Helotiales</taxon>
        <taxon>Drepanopezizaceae</taxon>
        <taxon>Drepanopeziza</taxon>
    </lineage>
</organism>
<name>K1WVW4_MARBU</name>
<dbReference type="AlphaFoldDB" id="K1WVW4"/>
<evidence type="ECO:0000313" key="2">
    <source>
        <dbReference type="EMBL" id="EKD21800.1"/>
    </source>
</evidence>
<dbReference type="OrthoDB" id="3552888at2759"/>
<evidence type="ECO:0000256" key="1">
    <source>
        <dbReference type="SAM" id="SignalP"/>
    </source>
</evidence>
<reference evidence="2 3" key="1">
    <citation type="journal article" date="2012" name="BMC Genomics">
        <title>Sequencing the genome of Marssonina brunnea reveals fungus-poplar co-evolution.</title>
        <authorList>
            <person name="Zhu S."/>
            <person name="Cao Y.-Z."/>
            <person name="Jiang C."/>
            <person name="Tan B.-Y."/>
            <person name="Wang Z."/>
            <person name="Feng S."/>
            <person name="Zhang L."/>
            <person name="Su X.-H."/>
            <person name="Brejova B."/>
            <person name="Vinar T."/>
            <person name="Xu M."/>
            <person name="Wang M.-X."/>
            <person name="Zhang S.-G."/>
            <person name="Huang M.-R."/>
            <person name="Wu R."/>
            <person name="Zhou Y."/>
        </authorList>
    </citation>
    <scope>NUCLEOTIDE SEQUENCE [LARGE SCALE GENOMIC DNA]</scope>
    <source>
        <strain evidence="2 3">MB_m1</strain>
    </source>
</reference>
<keyword evidence="1" id="KW-0732">Signal</keyword>
<gene>
    <name evidence="2" type="ORF">MBM_00913</name>
</gene>
<protein>
    <submittedName>
        <fullName evidence="2">Uncharacterized protein</fullName>
    </submittedName>
</protein>
<feature type="chain" id="PRO_5003853112" evidence="1">
    <location>
        <begin position="25"/>
        <end position="223"/>
    </location>
</feature>
<dbReference type="HOGENOM" id="CLU_1190134_0_0_1"/>
<keyword evidence="3" id="KW-1185">Reference proteome</keyword>
<evidence type="ECO:0000313" key="3">
    <source>
        <dbReference type="Proteomes" id="UP000006753"/>
    </source>
</evidence>
<sequence length="223" mass="24773">MQAIYINLLNFLLILNFSPTLTLGSVDNFNTAAAQYFESKGLTISPPRLLGEFLGLPGVQINNTGSLDEIIAQVKLDHPEWKPSTDLEQHGAPRNIDHLRSRASTSQMFAQQYTCYPTFASARTFSELVPFARNQLTLAGTNIVYMDAHSCGRLARFGDAGIWICYLGDRDNWGSPSLYYIGTCVDYIAQQCLQDWDPRIGTGYVSGQLVDSDQWSVAVFKDG</sequence>
<accession>K1WVW4</accession>
<dbReference type="EMBL" id="JH921428">
    <property type="protein sequence ID" value="EKD21800.1"/>
    <property type="molecule type" value="Genomic_DNA"/>
</dbReference>
<feature type="signal peptide" evidence="1">
    <location>
        <begin position="1"/>
        <end position="24"/>
    </location>
</feature>